<accession>A0A3N0ATN2</accession>
<sequence length="128" mass="14464">MRLTNYEMARRIGQLEQLLDRADLIGYAAARNTRVLSQACGEYMQMQDRLICELGVPDTDEDGRETGAVRLDFDSPNFAEFRKAMDEIAPIESDVELFSLPEGEAVGKLSGRQLLDLGWMFEEDGKEI</sequence>
<evidence type="ECO:0000313" key="1">
    <source>
        <dbReference type="EMBL" id="RNL37889.1"/>
    </source>
</evidence>
<protein>
    <submittedName>
        <fullName evidence="1">Uncharacterized protein</fullName>
    </submittedName>
</protein>
<reference evidence="1 2" key="1">
    <citation type="journal article" date="2019" name="Microbiol. Resour. Announc.">
        <title>Draft Genome Sequences of Type Strains of Gordonibacter faecihominis, Paraeggerthella hongkongensis, Parvibacter caecicola,Slackia equolifaciens, Slackia faecicanis, and Slackia isoflavoniconvertens.</title>
        <authorList>
            <person name="Danylec N."/>
            <person name="Stoll D.A."/>
            <person name="Dotsch A."/>
            <person name="Huch M."/>
        </authorList>
    </citation>
    <scope>NUCLEOTIDE SEQUENCE [LARGE SCALE GENOMIC DNA]</scope>
    <source>
        <strain evidence="1 2">DSM 18785</strain>
    </source>
</reference>
<dbReference type="RefSeq" id="WP_117284362.1">
    <property type="nucleotide sequence ID" value="NZ_JAMTCE010000006.1"/>
</dbReference>
<dbReference type="Proteomes" id="UP000278327">
    <property type="component" value="Unassembled WGS sequence"/>
</dbReference>
<keyword evidence="2" id="KW-1185">Reference proteome</keyword>
<dbReference type="EMBL" id="QICA01000009">
    <property type="protein sequence ID" value="RNL37889.1"/>
    <property type="molecule type" value="Genomic_DNA"/>
</dbReference>
<proteinExistence type="predicted"/>
<organism evidence="1 2">
    <name type="scientific">Adlercreutzia equolifaciens subsp. celatus DSM 18785</name>
    <dbReference type="NCBI Taxonomy" id="1121021"/>
    <lineage>
        <taxon>Bacteria</taxon>
        <taxon>Bacillati</taxon>
        <taxon>Actinomycetota</taxon>
        <taxon>Coriobacteriia</taxon>
        <taxon>Eggerthellales</taxon>
        <taxon>Eggerthellaceae</taxon>
        <taxon>Adlercreutzia</taxon>
    </lineage>
</organism>
<comment type="caution">
    <text evidence="1">The sequence shown here is derived from an EMBL/GenBank/DDBJ whole genome shotgun (WGS) entry which is preliminary data.</text>
</comment>
<evidence type="ECO:0000313" key="2">
    <source>
        <dbReference type="Proteomes" id="UP000278327"/>
    </source>
</evidence>
<dbReference type="AlphaFoldDB" id="A0A3N0ATN2"/>
<gene>
    <name evidence="1" type="ORF">DMP10_06400</name>
</gene>
<name>A0A3N0ATN2_9ACTN</name>